<dbReference type="EMBL" id="BSEN01000014">
    <property type="protein sequence ID" value="GLJ77349.1"/>
    <property type="molecule type" value="Genomic_DNA"/>
</dbReference>
<accession>A0A9W6HC59</accession>
<sequence>MPTTDTITARPDSMVALDLCDFFASPHPHRWEYTNGHLVCAYCDCKQSLSS</sequence>
<dbReference type="Proteomes" id="UP001142372">
    <property type="component" value="Unassembled WGS sequence"/>
</dbReference>
<dbReference type="AlphaFoldDB" id="A0A9W6HC59"/>
<evidence type="ECO:0000313" key="1">
    <source>
        <dbReference type="EMBL" id="GLJ77349.1"/>
    </source>
</evidence>
<gene>
    <name evidence="1" type="ORF">GCM10017584_29230</name>
</gene>
<protein>
    <submittedName>
        <fullName evidence="1">Uncharacterized protein</fullName>
    </submittedName>
</protein>
<keyword evidence="2" id="KW-1185">Reference proteome</keyword>
<evidence type="ECO:0000313" key="2">
    <source>
        <dbReference type="Proteomes" id="UP001142372"/>
    </source>
</evidence>
<organism evidence="1 2">
    <name type="scientific">Leifsonia poae</name>
    <dbReference type="NCBI Taxonomy" id="110933"/>
    <lineage>
        <taxon>Bacteria</taxon>
        <taxon>Bacillati</taxon>
        <taxon>Actinomycetota</taxon>
        <taxon>Actinomycetes</taxon>
        <taxon>Micrococcales</taxon>
        <taxon>Microbacteriaceae</taxon>
        <taxon>Leifsonia</taxon>
    </lineage>
</organism>
<proteinExistence type="predicted"/>
<comment type="caution">
    <text evidence="1">The sequence shown here is derived from an EMBL/GenBank/DDBJ whole genome shotgun (WGS) entry which is preliminary data.</text>
</comment>
<reference evidence="1" key="2">
    <citation type="submission" date="2023-01" db="EMBL/GenBank/DDBJ databases">
        <authorList>
            <person name="Sun Q."/>
            <person name="Evtushenko L."/>
        </authorList>
    </citation>
    <scope>NUCLEOTIDE SEQUENCE</scope>
    <source>
        <strain evidence="1">VKM Ac-1401</strain>
    </source>
</reference>
<reference evidence="1" key="1">
    <citation type="journal article" date="2014" name="Int. J. Syst. Evol. Microbiol.">
        <title>Complete genome sequence of Corynebacterium casei LMG S-19264T (=DSM 44701T), isolated from a smear-ripened cheese.</title>
        <authorList>
            <consortium name="US DOE Joint Genome Institute (JGI-PGF)"/>
            <person name="Walter F."/>
            <person name="Albersmeier A."/>
            <person name="Kalinowski J."/>
            <person name="Ruckert C."/>
        </authorList>
    </citation>
    <scope>NUCLEOTIDE SEQUENCE</scope>
    <source>
        <strain evidence="1">VKM Ac-1401</strain>
    </source>
</reference>
<dbReference type="RefSeq" id="WP_271177994.1">
    <property type="nucleotide sequence ID" value="NZ_BAAAJO010000001.1"/>
</dbReference>
<name>A0A9W6HC59_9MICO</name>